<feature type="transmembrane region" description="Helical" evidence="1">
    <location>
        <begin position="67"/>
        <end position="88"/>
    </location>
</feature>
<feature type="transmembrane region" description="Helical" evidence="1">
    <location>
        <begin position="187"/>
        <end position="207"/>
    </location>
</feature>
<gene>
    <name evidence="2" type="ORF">GETHPA_14210</name>
</gene>
<keyword evidence="3" id="KW-1185">Reference proteome</keyword>
<keyword evidence="1" id="KW-0472">Membrane</keyword>
<dbReference type="EMBL" id="BSDD01000002">
    <property type="protein sequence ID" value="GLH69888.1"/>
    <property type="molecule type" value="Genomic_DNA"/>
</dbReference>
<sequence length="365" mass="38828">MIPLPIPPADPLPLPLPPVILKALHLLTFALHLLAVNLGVGGTVLSFAHAARGREGDRDLVRRVAPLLPPAVTFAVTLGVAPLLFIQLSYGPFFYSATVLSAFPWLALVFLLIAGYGLLYRFVGSVASDRFRLWSGALASLLLLSIALVLANMTTLSMRPDLWRGLAASSPHGTRLNLADPSLWPRVLHLVTGITASAGMLLAGWGAWKDHAGAREAGLRWFIGATLCQAAWGTWLLLRQPEAAFRMLLSGHAFGSLALWFGIGCAALALLMAIPASLRGAARKAVGPPFLLAQGAVVGMILARDQARDATLAAVGFDPYALPFKTDWTSLAVFATSLVLLIVLLTTLVRWVLAPVQAGAEARHD</sequence>
<evidence type="ECO:0000313" key="2">
    <source>
        <dbReference type="EMBL" id="GLH69888.1"/>
    </source>
</evidence>
<organism evidence="2 3">
    <name type="scientific">Geothrix rubra</name>
    <dbReference type="NCBI Taxonomy" id="2927977"/>
    <lineage>
        <taxon>Bacteria</taxon>
        <taxon>Pseudomonadati</taxon>
        <taxon>Acidobacteriota</taxon>
        <taxon>Holophagae</taxon>
        <taxon>Holophagales</taxon>
        <taxon>Holophagaceae</taxon>
        <taxon>Geothrix</taxon>
    </lineage>
</organism>
<dbReference type="Proteomes" id="UP001165089">
    <property type="component" value="Unassembled WGS sequence"/>
</dbReference>
<feature type="transmembrane region" description="Helical" evidence="1">
    <location>
        <begin position="285"/>
        <end position="303"/>
    </location>
</feature>
<reference evidence="2 3" key="1">
    <citation type="journal article" date="2023" name="Antonie Van Leeuwenhoek">
        <title>Mesoterricola silvestris gen. nov., sp. nov., Mesoterricola sediminis sp. nov., Geothrix oryzae sp. nov., Geothrix edaphica sp. nov., Geothrix rubra sp. nov., and Geothrix limicola sp. nov., six novel members of Acidobacteriota isolated from soils.</title>
        <authorList>
            <person name="Itoh H."/>
            <person name="Sugisawa Y."/>
            <person name="Mise K."/>
            <person name="Xu Z."/>
            <person name="Kuniyasu M."/>
            <person name="Ushijima N."/>
            <person name="Kawano K."/>
            <person name="Kobayashi E."/>
            <person name="Shiratori Y."/>
            <person name="Masuda Y."/>
            <person name="Senoo K."/>
        </authorList>
    </citation>
    <scope>NUCLEOTIDE SEQUENCE [LARGE SCALE GENOMIC DNA]</scope>
    <source>
        <strain evidence="2 3">Red803</strain>
    </source>
</reference>
<comment type="caution">
    <text evidence="2">The sequence shown here is derived from an EMBL/GenBank/DDBJ whole genome shotgun (WGS) entry which is preliminary data.</text>
</comment>
<keyword evidence="1" id="KW-0812">Transmembrane</keyword>
<proteinExistence type="predicted"/>
<feature type="transmembrane region" description="Helical" evidence="1">
    <location>
        <begin position="219"/>
        <end position="238"/>
    </location>
</feature>
<evidence type="ECO:0000313" key="3">
    <source>
        <dbReference type="Proteomes" id="UP001165089"/>
    </source>
</evidence>
<accession>A0ABQ5Q5I6</accession>
<evidence type="ECO:0000256" key="1">
    <source>
        <dbReference type="SAM" id="Phobius"/>
    </source>
</evidence>
<protein>
    <submittedName>
        <fullName evidence="2">Uncharacterized protein</fullName>
    </submittedName>
</protein>
<keyword evidence="1" id="KW-1133">Transmembrane helix</keyword>
<feature type="transmembrane region" description="Helical" evidence="1">
    <location>
        <begin position="94"/>
        <end position="119"/>
    </location>
</feature>
<feature type="transmembrane region" description="Helical" evidence="1">
    <location>
        <begin position="328"/>
        <end position="353"/>
    </location>
</feature>
<feature type="transmembrane region" description="Helical" evidence="1">
    <location>
        <begin position="20"/>
        <end position="47"/>
    </location>
</feature>
<dbReference type="RefSeq" id="WP_285724051.1">
    <property type="nucleotide sequence ID" value="NZ_BSDD01000002.1"/>
</dbReference>
<name>A0ABQ5Q5I6_9BACT</name>
<feature type="transmembrane region" description="Helical" evidence="1">
    <location>
        <begin position="258"/>
        <end position="278"/>
    </location>
</feature>
<feature type="transmembrane region" description="Helical" evidence="1">
    <location>
        <begin position="131"/>
        <end position="153"/>
    </location>
</feature>